<proteinExistence type="predicted"/>
<name>A0A0F9J5Q4_9ZZZZ</name>
<comment type="caution">
    <text evidence="1">The sequence shown here is derived from an EMBL/GenBank/DDBJ whole genome shotgun (WGS) entry which is preliminary data.</text>
</comment>
<reference evidence="1" key="1">
    <citation type="journal article" date="2015" name="Nature">
        <title>Complex archaea that bridge the gap between prokaryotes and eukaryotes.</title>
        <authorList>
            <person name="Spang A."/>
            <person name="Saw J.H."/>
            <person name="Jorgensen S.L."/>
            <person name="Zaremba-Niedzwiedzka K."/>
            <person name="Martijn J."/>
            <person name="Lind A.E."/>
            <person name="van Eijk R."/>
            <person name="Schleper C."/>
            <person name="Guy L."/>
            <person name="Ettema T.J."/>
        </authorList>
    </citation>
    <scope>NUCLEOTIDE SEQUENCE</scope>
</reference>
<dbReference type="EMBL" id="LAZR01010824">
    <property type="protein sequence ID" value="KKM64848.1"/>
    <property type="molecule type" value="Genomic_DNA"/>
</dbReference>
<dbReference type="Gene3D" id="2.60.120.200">
    <property type="match status" value="1"/>
</dbReference>
<dbReference type="SUPFAM" id="SSF49899">
    <property type="entry name" value="Concanavalin A-like lectins/glucanases"/>
    <property type="match status" value="1"/>
</dbReference>
<sequence length="532" mass="57958">MYLGLNNKIIFAFILGILLVGTVSALTFDNRLKSYDELTKTIIIDDNFGLGGDLVKVQLLSNTYTCGVECSTVWNVTIYKDDDNFLSSMEFKQIQGTGGIKSIKYEVITGYRDVVVEDKVADCTNKDERGLCTGRVIGTHIEKIPIWSTFDPARKLVPGNYIIKLTGQKEWDDTIDWIPTFYGEKITQWAFWAAQDPTTVWEFNEDVGDRDLKDTLGLKNITLNNTFGIIRDPGKLNNSVSLNITGGGTSALNVTGGSQFAFGTDVFTVAYWIKGAKPGSGNHEVLGTSNAVGSWKIVSDTAGAEHEWQAGAGRIIGTIVPANNGNWQRVVWVRSGTGANQFRVYINNTNVENGTWSLDNTDASSDFNINTPNVNNNDSFDSVQIYKGYAFTVADVNEDWNNGAGIEAGSLTVSTFVVGLNSPTNNSLFTTSNVTFNASVTSILATNLTNATLRVYNSTTNLFNESVVTVTGDSVINESLFNVDNFIIGTYFWNVEFCGIADNATGNTVCSLGTSNRTFAIANSENATSFND</sequence>
<feature type="non-terminal residue" evidence="1">
    <location>
        <position position="532"/>
    </location>
</feature>
<accession>A0A0F9J5Q4</accession>
<dbReference type="AlphaFoldDB" id="A0A0F9J5Q4"/>
<protein>
    <submittedName>
        <fullName evidence="1">Uncharacterized protein</fullName>
    </submittedName>
</protein>
<gene>
    <name evidence="1" type="ORF">LCGC14_1497200</name>
</gene>
<dbReference type="InterPro" id="IPR013320">
    <property type="entry name" value="ConA-like_dom_sf"/>
</dbReference>
<organism evidence="1">
    <name type="scientific">marine sediment metagenome</name>
    <dbReference type="NCBI Taxonomy" id="412755"/>
    <lineage>
        <taxon>unclassified sequences</taxon>
        <taxon>metagenomes</taxon>
        <taxon>ecological metagenomes</taxon>
    </lineage>
</organism>
<evidence type="ECO:0000313" key="1">
    <source>
        <dbReference type="EMBL" id="KKM64848.1"/>
    </source>
</evidence>